<dbReference type="eggNOG" id="ENOG5031IDJ">
    <property type="taxonomic scope" value="Bacteria"/>
</dbReference>
<sequence length="308" mass="31884">MQETTFLNANDQYDPGSALPYPAIWEIQGHGTVSADPARECGGAPETAPSTGGAAPLSRWFDVRLTFADGTRLDVLAVVAGGRLTIEELRADPPLPLLGVTVLAQRIGRPLEDACRAAARRPRRTVRPTGPASPRQAHEDIVPAVEHPAPSARAGAGCVPAAPDVPAAPADGDAEPVVNAPGDSGHPVVRPVGPEGPGGVEAPDAAGGAGPARPFDGPPRQGDGARAVRGGRRARTGVPRGRAGRRIAADAYRAAQRNGTDPVLAVMSATGRNRRRSLRLIAGAREDGLLTPRRHRRPGPRPREATGS</sequence>
<feature type="region of interest" description="Disordered" evidence="1">
    <location>
        <begin position="163"/>
        <end position="245"/>
    </location>
</feature>
<dbReference type="Pfam" id="PF19720">
    <property type="entry name" value="DUF6214"/>
    <property type="match status" value="1"/>
</dbReference>
<name>E2Q851_STRCL</name>
<feature type="region of interest" description="Disordered" evidence="1">
    <location>
        <begin position="34"/>
        <end position="54"/>
    </location>
</feature>
<dbReference type="InterPro" id="IPR046186">
    <property type="entry name" value="DUF6214"/>
</dbReference>
<gene>
    <name evidence="2" type="ORF">SCLAV_0307</name>
</gene>
<dbReference type="Proteomes" id="UP000002357">
    <property type="component" value="Chromosome"/>
</dbReference>
<organism evidence="2 3">
    <name type="scientific">Streptomyces clavuligerus</name>
    <dbReference type="NCBI Taxonomy" id="1901"/>
    <lineage>
        <taxon>Bacteria</taxon>
        <taxon>Bacillati</taxon>
        <taxon>Actinomycetota</taxon>
        <taxon>Actinomycetes</taxon>
        <taxon>Kitasatosporales</taxon>
        <taxon>Streptomycetaceae</taxon>
        <taxon>Streptomyces</taxon>
    </lineage>
</organism>
<reference evidence="2 3" key="1">
    <citation type="journal article" date="2010" name="Genome Biol. Evol.">
        <title>The sequence of a 1.8-mb bacterial linear plasmid reveals a rich evolutionary reservoir of secondary metabolic pathways.</title>
        <authorList>
            <person name="Medema M.H."/>
            <person name="Trefzer A."/>
            <person name="Kovalchuk A."/>
            <person name="van den Berg M."/>
            <person name="Mueller U."/>
            <person name="Heijne W."/>
            <person name="Wu L."/>
            <person name="Alam M.T."/>
            <person name="Ronning C.M."/>
            <person name="Nierman W.C."/>
            <person name="Bovenberg R.A.L."/>
            <person name="Breitling R."/>
            <person name="Takano E."/>
        </authorList>
    </citation>
    <scope>NUCLEOTIDE SEQUENCE [LARGE SCALE GENOMIC DNA]</scope>
    <source>
        <strain evidence="3">ATCC 27064 / DSM 738 / JCM 4710 / NBRC 13307 / NCIMB 12785 / NRRL 3585 / VKM Ac-602</strain>
    </source>
</reference>
<feature type="region of interest" description="Disordered" evidence="1">
    <location>
        <begin position="118"/>
        <end position="138"/>
    </location>
</feature>
<feature type="region of interest" description="Disordered" evidence="1">
    <location>
        <begin position="282"/>
        <end position="308"/>
    </location>
</feature>
<evidence type="ECO:0000256" key="1">
    <source>
        <dbReference type="SAM" id="MobiDB-lite"/>
    </source>
</evidence>
<accession>E2Q851</accession>
<protein>
    <submittedName>
        <fullName evidence="2">Uncharacterized protein</fullName>
    </submittedName>
</protein>
<feature type="compositionally biased region" description="Low complexity" evidence="1">
    <location>
        <begin position="163"/>
        <end position="178"/>
    </location>
</feature>
<feature type="compositionally biased region" description="Low complexity" evidence="1">
    <location>
        <begin position="200"/>
        <end position="228"/>
    </location>
</feature>
<dbReference type="EMBL" id="CM000913">
    <property type="protein sequence ID" value="EFG05383.1"/>
    <property type="molecule type" value="Genomic_DNA"/>
</dbReference>
<evidence type="ECO:0000313" key="2">
    <source>
        <dbReference type="EMBL" id="EFG05383.1"/>
    </source>
</evidence>
<evidence type="ECO:0000313" key="3">
    <source>
        <dbReference type="Proteomes" id="UP000002357"/>
    </source>
</evidence>
<proteinExistence type="predicted"/>
<keyword evidence="3" id="KW-1185">Reference proteome</keyword>
<dbReference type="AlphaFoldDB" id="E2Q851"/>